<evidence type="ECO:0000313" key="1">
    <source>
        <dbReference type="EMBL" id="AKA36404.1"/>
    </source>
</evidence>
<dbReference type="HOGENOM" id="CLU_085936_0_0_10"/>
<evidence type="ECO:0000313" key="2">
    <source>
        <dbReference type="Proteomes" id="UP000032726"/>
    </source>
</evidence>
<reference evidence="1 2" key="1">
    <citation type="submission" date="2015-03" db="EMBL/GenBank/DDBJ databases">
        <title>Complete genome sequence of Muricauda lutaonensis CC-HSB-11T, isolated from a coastal hot spring.</title>
        <authorList>
            <person name="Kim K.M."/>
        </authorList>
    </citation>
    <scope>NUCLEOTIDE SEQUENCE [LARGE SCALE GENOMIC DNA]</scope>
    <source>
        <strain evidence="1 2">CC-HSB-11</strain>
    </source>
</reference>
<name>A0A0D5YWY9_9FLAO</name>
<organism evidence="1 2">
    <name type="scientific">Flagellimonas lutaonensis</name>
    <dbReference type="NCBI Taxonomy" id="516051"/>
    <lineage>
        <taxon>Bacteria</taxon>
        <taxon>Pseudomonadati</taxon>
        <taxon>Bacteroidota</taxon>
        <taxon>Flavobacteriia</taxon>
        <taxon>Flavobacteriales</taxon>
        <taxon>Flavobacteriaceae</taxon>
        <taxon>Flagellimonas</taxon>
    </lineage>
</organism>
<sequence length="226" mass="25123">MKYAVISGDVVAFTSLSNVQKEALEARLRALNITLAMQFNTYSRLVKGDYWECVVPQPADALTVALLAKSWVKAFTVNPGQNQARLKSFETYGIRLAIGYGPLQRFDPERGIIDGEAIYLSGRKIGEEGTHGKERVVIKNTLFFVSGNPLLDQEMEPLMALLDHTINKATEKQSLVLYHKLLGKSENEIADELGISQSSVNQHSTSLGWNAIEKAVTFFRQKMSSL</sequence>
<dbReference type="STRING" id="516051.VC82_2858"/>
<dbReference type="SUPFAM" id="SSF88659">
    <property type="entry name" value="Sigma3 and sigma4 domains of RNA polymerase sigma factors"/>
    <property type="match status" value="1"/>
</dbReference>
<dbReference type="Proteomes" id="UP000032726">
    <property type="component" value="Chromosome"/>
</dbReference>
<accession>A0A0D5YWY9</accession>
<dbReference type="EMBL" id="CP011071">
    <property type="protein sequence ID" value="AKA36404.1"/>
    <property type="molecule type" value="Genomic_DNA"/>
</dbReference>
<gene>
    <name evidence="1" type="ORF">VC82_2858</name>
</gene>
<dbReference type="PATRIC" id="fig|516051.4.peg.2927"/>
<dbReference type="InterPro" id="IPR013324">
    <property type="entry name" value="RNA_pol_sigma_r3/r4-like"/>
</dbReference>
<dbReference type="RefSeq" id="WP_045802937.1">
    <property type="nucleotide sequence ID" value="NZ_CP011071.1"/>
</dbReference>
<proteinExistence type="predicted"/>
<dbReference type="AlphaFoldDB" id="A0A0D5YWY9"/>
<dbReference type="OrthoDB" id="7064118at2"/>
<keyword evidence="2" id="KW-1185">Reference proteome</keyword>
<dbReference type="KEGG" id="mlt:VC82_2858"/>
<protein>
    <submittedName>
        <fullName evidence="1">Fumarate hydratase</fullName>
    </submittedName>
</protein>